<dbReference type="InterPro" id="IPR042240">
    <property type="entry name" value="CHASE_sf"/>
</dbReference>
<dbReference type="Pfam" id="PF00072">
    <property type="entry name" value="Response_reg"/>
    <property type="match status" value="2"/>
</dbReference>
<dbReference type="InterPro" id="IPR000014">
    <property type="entry name" value="PAS"/>
</dbReference>
<reference evidence="22 23" key="1">
    <citation type="submission" date="2023-02" db="EMBL/GenBank/DDBJ databases">
        <title>Genome sequence of Shewanella metallivivens ER-Te-42B-Light, sp. nov., enriched from sulfide tube worms (Riftia pachyptila) isolated from Explorer Ridge in the Pacific Ocean.</title>
        <authorList>
            <person name="Maltman C."/>
            <person name="Kuzyk S.B."/>
            <person name="Kyndt J.A."/>
            <person name="Yurkov V."/>
        </authorList>
    </citation>
    <scope>NUCLEOTIDE SEQUENCE [LARGE SCALE GENOMIC DNA]</scope>
    <source>
        <strain evidence="22 23">ER-Te-42B-Light</strain>
    </source>
</reference>
<gene>
    <name evidence="22" type="ORF">PQR79_10780</name>
</gene>
<dbReference type="Gene3D" id="3.30.450.350">
    <property type="entry name" value="CHASE domain"/>
    <property type="match status" value="1"/>
</dbReference>
<dbReference type="SUPFAM" id="SSF55874">
    <property type="entry name" value="ATPase domain of HSP90 chaperone/DNA topoisomerase II/histidine kinase"/>
    <property type="match status" value="1"/>
</dbReference>
<keyword evidence="23" id="KW-1185">Reference proteome</keyword>
<dbReference type="InterPro" id="IPR003661">
    <property type="entry name" value="HisK_dim/P_dom"/>
</dbReference>
<feature type="domain" description="PAC" evidence="19">
    <location>
        <begin position="836"/>
        <end position="888"/>
    </location>
</feature>
<dbReference type="Proteomes" id="UP001213691">
    <property type="component" value="Unassembled WGS sequence"/>
</dbReference>
<comment type="subcellular location">
    <subcellularLocation>
        <location evidence="2">Cell membrane</location>
        <topology evidence="2">Multi-pass membrane protein</topology>
    </subcellularLocation>
</comment>
<keyword evidence="10" id="KW-0902">Two-component regulatory system</keyword>
<dbReference type="InterPro" id="IPR035965">
    <property type="entry name" value="PAS-like_dom_sf"/>
</dbReference>
<dbReference type="Gene3D" id="3.40.50.2300">
    <property type="match status" value="2"/>
</dbReference>
<evidence type="ECO:0000313" key="23">
    <source>
        <dbReference type="Proteomes" id="UP001213691"/>
    </source>
</evidence>
<dbReference type="PROSITE" id="PS50113">
    <property type="entry name" value="PAC"/>
    <property type="match status" value="3"/>
</dbReference>
<feature type="domain" description="PAC" evidence="19">
    <location>
        <begin position="564"/>
        <end position="616"/>
    </location>
</feature>
<evidence type="ECO:0000256" key="8">
    <source>
        <dbReference type="ARBA" id="ARBA00022840"/>
    </source>
</evidence>
<proteinExistence type="predicted"/>
<keyword evidence="6 15" id="KW-0812">Transmembrane</keyword>
<dbReference type="SMART" id="SM00387">
    <property type="entry name" value="HATPase_c"/>
    <property type="match status" value="1"/>
</dbReference>
<dbReference type="InterPro" id="IPR036890">
    <property type="entry name" value="HATPase_C_sf"/>
</dbReference>
<feature type="modified residue" description="4-aspartylphosphate" evidence="13">
    <location>
        <position position="1197"/>
    </location>
</feature>
<evidence type="ECO:0000256" key="6">
    <source>
        <dbReference type="ARBA" id="ARBA00022692"/>
    </source>
</evidence>
<feature type="coiled-coil region" evidence="14">
    <location>
        <begin position="461"/>
        <end position="492"/>
    </location>
</feature>
<dbReference type="Pfam" id="PF02518">
    <property type="entry name" value="HATPase_c"/>
    <property type="match status" value="1"/>
</dbReference>
<feature type="domain" description="Response regulatory" evidence="17">
    <location>
        <begin position="1288"/>
        <end position="1406"/>
    </location>
</feature>
<dbReference type="CDD" id="cd17546">
    <property type="entry name" value="REC_hyHK_CKI1_RcsC-like"/>
    <property type="match status" value="2"/>
</dbReference>
<comment type="catalytic activity">
    <reaction evidence="1">
        <text>ATP + protein L-histidine = ADP + protein N-phospho-L-histidine.</text>
        <dbReference type="EC" id="2.7.13.3"/>
    </reaction>
</comment>
<dbReference type="Pfam" id="PF08447">
    <property type="entry name" value="PAS_3"/>
    <property type="match status" value="1"/>
</dbReference>
<dbReference type="SMART" id="SM00091">
    <property type="entry name" value="PAS"/>
    <property type="match status" value="4"/>
</dbReference>
<dbReference type="Pfam" id="PF01627">
    <property type="entry name" value="Hpt"/>
    <property type="match status" value="1"/>
</dbReference>
<evidence type="ECO:0000259" key="17">
    <source>
        <dbReference type="PROSITE" id="PS50110"/>
    </source>
</evidence>
<dbReference type="Gene3D" id="3.30.565.10">
    <property type="entry name" value="Histidine kinase-like ATPase, C-terminal domain"/>
    <property type="match status" value="1"/>
</dbReference>
<evidence type="ECO:0000313" key="22">
    <source>
        <dbReference type="EMBL" id="MDD8059587.1"/>
    </source>
</evidence>
<keyword evidence="7" id="KW-0547">Nucleotide-binding</keyword>
<evidence type="ECO:0000259" key="16">
    <source>
        <dbReference type="PROSITE" id="PS50109"/>
    </source>
</evidence>
<keyword evidence="14" id="KW-0175">Coiled coil</keyword>
<evidence type="ECO:0000259" key="20">
    <source>
        <dbReference type="PROSITE" id="PS50839"/>
    </source>
</evidence>
<dbReference type="InterPro" id="IPR008207">
    <property type="entry name" value="Sig_transdc_His_kin_Hpt_dom"/>
</dbReference>
<dbReference type="CDD" id="cd00082">
    <property type="entry name" value="HisKA"/>
    <property type="match status" value="1"/>
</dbReference>
<feature type="domain" description="PAC" evidence="19">
    <location>
        <begin position="706"/>
        <end position="758"/>
    </location>
</feature>
<protein>
    <recommendedName>
        <fullName evidence="3">histidine kinase</fullName>
        <ecNumber evidence="3">2.7.13.3</ecNumber>
    </recommendedName>
</protein>
<evidence type="ECO:0000256" key="14">
    <source>
        <dbReference type="SAM" id="Coils"/>
    </source>
</evidence>
<evidence type="ECO:0000256" key="7">
    <source>
        <dbReference type="ARBA" id="ARBA00022741"/>
    </source>
</evidence>
<accession>A0ABT5TLV6</accession>
<dbReference type="InterPro" id="IPR013655">
    <property type="entry name" value="PAS_fold_3"/>
</dbReference>
<dbReference type="SUPFAM" id="SSF47384">
    <property type="entry name" value="Homodimeric domain of signal transducing histidine kinase"/>
    <property type="match status" value="1"/>
</dbReference>
<dbReference type="SUPFAM" id="SSF47226">
    <property type="entry name" value="Histidine-containing phosphotransfer domain, HPT domain"/>
    <property type="match status" value="1"/>
</dbReference>
<dbReference type="EC" id="2.7.13.3" evidence="3"/>
<dbReference type="InterPro" id="IPR006189">
    <property type="entry name" value="CHASE_dom"/>
</dbReference>
<dbReference type="PROSITE" id="PS50839">
    <property type="entry name" value="CHASE"/>
    <property type="match status" value="1"/>
</dbReference>
<evidence type="ECO:0000256" key="12">
    <source>
        <dbReference type="PROSITE-ProRule" id="PRU00110"/>
    </source>
</evidence>
<evidence type="ECO:0000256" key="9">
    <source>
        <dbReference type="ARBA" id="ARBA00022989"/>
    </source>
</evidence>
<keyword evidence="4" id="KW-1003">Cell membrane</keyword>
<comment type="caution">
    <text evidence="22">The sequence shown here is derived from an EMBL/GenBank/DDBJ whole genome shotgun (WGS) entry which is preliminary data.</text>
</comment>
<dbReference type="InterPro" id="IPR001610">
    <property type="entry name" value="PAC"/>
</dbReference>
<feature type="modified residue" description="4-aspartylphosphate" evidence="13">
    <location>
        <position position="1339"/>
    </location>
</feature>
<evidence type="ECO:0000256" key="5">
    <source>
        <dbReference type="ARBA" id="ARBA00022553"/>
    </source>
</evidence>
<evidence type="ECO:0000259" key="19">
    <source>
        <dbReference type="PROSITE" id="PS50113"/>
    </source>
</evidence>
<feature type="modified residue" description="Phosphohistidine" evidence="12">
    <location>
        <position position="1484"/>
    </location>
</feature>
<feature type="domain" description="Histidine kinase" evidence="16">
    <location>
        <begin position="906"/>
        <end position="1127"/>
    </location>
</feature>
<dbReference type="EMBL" id="JAQQPZ010000007">
    <property type="protein sequence ID" value="MDD8059587.1"/>
    <property type="molecule type" value="Genomic_DNA"/>
</dbReference>
<dbReference type="SMART" id="SM00388">
    <property type="entry name" value="HisKA"/>
    <property type="match status" value="1"/>
</dbReference>
<dbReference type="InterPro" id="IPR011006">
    <property type="entry name" value="CheY-like_superfamily"/>
</dbReference>
<dbReference type="SMART" id="SM00448">
    <property type="entry name" value="REC"/>
    <property type="match status" value="2"/>
</dbReference>
<feature type="domain" description="HPt" evidence="21">
    <location>
        <begin position="1445"/>
        <end position="1538"/>
    </location>
</feature>
<evidence type="ECO:0000256" key="2">
    <source>
        <dbReference type="ARBA" id="ARBA00004651"/>
    </source>
</evidence>
<dbReference type="CDD" id="cd00088">
    <property type="entry name" value="HPT"/>
    <property type="match status" value="1"/>
</dbReference>
<dbReference type="InterPro" id="IPR003594">
    <property type="entry name" value="HATPase_dom"/>
</dbReference>
<evidence type="ECO:0000259" key="21">
    <source>
        <dbReference type="PROSITE" id="PS50894"/>
    </source>
</evidence>
<dbReference type="InterPro" id="IPR036097">
    <property type="entry name" value="HisK_dim/P_sf"/>
</dbReference>
<evidence type="ECO:0000256" key="3">
    <source>
        <dbReference type="ARBA" id="ARBA00012438"/>
    </source>
</evidence>
<dbReference type="SMART" id="SM00086">
    <property type="entry name" value="PAC"/>
    <property type="match status" value="4"/>
</dbReference>
<feature type="domain" description="PAS" evidence="18">
    <location>
        <begin position="617"/>
        <end position="663"/>
    </location>
</feature>
<evidence type="ECO:0000256" key="1">
    <source>
        <dbReference type="ARBA" id="ARBA00000085"/>
    </source>
</evidence>
<dbReference type="Pfam" id="PF13426">
    <property type="entry name" value="PAS_9"/>
    <property type="match status" value="2"/>
</dbReference>
<dbReference type="InterPro" id="IPR005467">
    <property type="entry name" value="His_kinase_dom"/>
</dbReference>
<evidence type="ECO:0000256" key="13">
    <source>
        <dbReference type="PROSITE-ProRule" id="PRU00169"/>
    </source>
</evidence>
<dbReference type="Pfam" id="PF03924">
    <property type="entry name" value="CHASE"/>
    <property type="match status" value="1"/>
</dbReference>
<dbReference type="InterPro" id="IPR036641">
    <property type="entry name" value="HPT_dom_sf"/>
</dbReference>
<sequence>MTKIASYKNALKLGVGVFAFGLVISAGVALGVKNKNEHYINKTLNDVSEQVSSNITNRLQLYQYGLRSARGIIFTDGVDGMSRAKFIKYSQTRDLDNEFPGARGFGFIRRVPVSDELAFLAQAKADDWPSFNIRQLNAHGDERYVIQYIEPVERNYSAVGLDIASEQNRKNAAKDAYLTGEVRLTGPITLVQATGSPLQAFLVLMPIYSTGYTPPTVQLREANAFGWSYAPLVANEVFDGLPLSRDSTKLTIEDITQFGNHVAFYETHIDDASPLSNYSVIVEREVFGRKWQITLAAYPNFVSDLQLTSPHMMFSYGLIVSLLLGAFIGYYSYSAGKRKIILADNERRANIVEHSLDAIITYDCDGVITGWNQGAETIFGYTHAEVLGFKKQKFITPDDRLDTEQALFEKVLNGESLLNYIGSHKCKGDALLSTTMTSLAIYNEYGVIVGVSQTIRDITAQQNAEKQILSLNANLERKVSERTQALAKALSENKTLLENINQQLLYSETDKDGVILSVNDNFCIASGYSREHMIGQKHSIIKSQEHDDAFWRQMWLTITAGKTWHNEVCNLDKQGQPIWFDTVIAPIMSSEGELERCIALRIDITERKQAQIENNKLTSLLTNVLDAASEIAIISTDTNGIITIFNRGAELLLGYSATEIVGKVSPAILHLPAEIRARGKELSEEFGEDISAFDVFVYKPRNFGPETRNWTYIRKDFSQCQVSISVSAMRNDDGELVGYLGVAVNIDTMIKQQDELVSASNQLVKAAEVAELGIWNYDVINDELQWNDRMFSMYDYPMSLKDEGLNYQHWRERVHPDDIKMAELALQQAIDTRTTYEPTFRIVTSTNKIRYIQAGAQVSYDKAGHAVRVVGINRDVTEQRELEQTLRFAKRAADAASAAKSEFLANMSHEIRTPMNAVLGMLQLVQHSELTRQQHDYVSKAEMAAKSLLGLLNDILDFSKIDAGKLELDLHPFQLETLMRELAVMLATNVQNKNIEVIFDLDPAIPYLIEGDEQRLRQVLLNLAGNAIKFTSDGHVIVSVLCHEIKQNQVSLTVSISDTGIGISEEQSRKIFQGFMQAESSTSRRFGGTGLGLAITKRLVDLMGSELQLSSQVGQGSRFWFELTLNIIEMNNTLFTIDLQGKNILIVDDSKMSRRIISKTLTAHGAYVNEAGNSKQAINLIEQSINATHQYDVIIMDWRMPGMNGLDTTQHIQQMFEEDNAPAIIMLTAYGSEVLKQSKQYRQQPFVSMLSKPVTANLMLEAVQQAINGVHTPLGPHTIEHLALESVRVLVVEDNQLNRQVIDELLRLQGALVTLAKGGVEGVEWITQSDKSFDIVIMDMQMPDMDGLEATRLIRADGRFDDLPILAMTANASLADKALCLEAGMNEHIGKPIDMTLLLPCMLTLLGRDPITSEPIEQTLLLDSQTHKDDVLENPESILRRFGGERAFFIDVKHHFAIEMSEQLALLTHAFEQGDNNAMSIIAHTIKGTASNIGAKRLAAFAEQLERSVKNADSVDASDYLSQMQGHINDSLHMLDTLFPDEAISTNEVDKSQYLPIESIEADKKVKLMTLLVEQNLEAIDYLESMLTNVAADKQWLRLSRQVSQLEFLDAIDTLRSIMKE</sequence>
<dbReference type="Gene3D" id="1.20.120.160">
    <property type="entry name" value="HPT domain"/>
    <property type="match status" value="1"/>
</dbReference>
<feature type="domain" description="Response regulatory" evidence="17">
    <location>
        <begin position="1143"/>
        <end position="1267"/>
    </location>
</feature>
<dbReference type="SUPFAM" id="SSF52172">
    <property type="entry name" value="CheY-like"/>
    <property type="match status" value="2"/>
</dbReference>
<dbReference type="Gene3D" id="3.30.450.20">
    <property type="entry name" value="PAS domain"/>
    <property type="match status" value="4"/>
</dbReference>
<feature type="domain" description="CHASE" evidence="20">
    <location>
        <begin position="77"/>
        <end position="226"/>
    </location>
</feature>
<dbReference type="PANTHER" id="PTHR45339">
    <property type="entry name" value="HYBRID SIGNAL TRANSDUCTION HISTIDINE KINASE J"/>
    <property type="match status" value="1"/>
</dbReference>
<dbReference type="PROSITE" id="PS50894">
    <property type="entry name" value="HPT"/>
    <property type="match status" value="1"/>
</dbReference>
<evidence type="ECO:0000256" key="15">
    <source>
        <dbReference type="SAM" id="Phobius"/>
    </source>
</evidence>
<dbReference type="Gene3D" id="1.10.287.130">
    <property type="match status" value="1"/>
</dbReference>
<dbReference type="RefSeq" id="WP_238102860.1">
    <property type="nucleotide sequence ID" value="NZ_JAQQPZ010000007.1"/>
</dbReference>
<dbReference type="CDD" id="cd00130">
    <property type="entry name" value="PAS"/>
    <property type="match status" value="3"/>
</dbReference>
<evidence type="ECO:0000259" key="18">
    <source>
        <dbReference type="PROSITE" id="PS50112"/>
    </source>
</evidence>
<name>A0ABT5TLV6_9GAMM</name>
<keyword evidence="11 15" id="KW-0472">Membrane</keyword>
<evidence type="ECO:0000256" key="10">
    <source>
        <dbReference type="ARBA" id="ARBA00023012"/>
    </source>
</evidence>
<dbReference type="InterPro" id="IPR004358">
    <property type="entry name" value="Sig_transdc_His_kin-like_C"/>
</dbReference>
<dbReference type="Pfam" id="PF00512">
    <property type="entry name" value="HisKA"/>
    <property type="match status" value="1"/>
</dbReference>
<dbReference type="SMART" id="SM01079">
    <property type="entry name" value="CHASE"/>
    <property type="match status" value="1"/>
</dbReference>
<dbReference type="SUPFAM" id="SSF55785">
    <property type="entry name" value="PYP-like sensor domain (PAS domain)"/>
    <property type="match status" value="4"/>
</dbReference>
<dbReference type="PROSITE" id="PS50110">
    <property type="entry name" value="RESPONSE_REGULATORY"/>
    <property type="match status" value="2"/>
</dbReference>
<dbReference type="PROSITE" id="PS50109">
    <property type="entry name" value="HIS_KIN"/>
    <property type="match status" value="1"/>
</dbReference>
<evidence type="ECO:0000256" key="4">
    <source>
        <dbReference type="ARBA" id="ARBA00022475"/>
    </source>
</evidence>
<organism evidence="22 23">
    <name type="scientific">Shewanella metallivivens</name>
    <dbReference type="NCBI Taxonomy" id="2872342"/>
    <lineage>
        <taxon>Bacteria</taxon>
        <taxon>Pseudomonadati</taxon>
        <taxon>Pseudomonadota</taxon>
        <taxon>Gammaproteobacteria</taxon>
        <taxon>Alteromonadales</taxon>
        <taxon>Shewanellaceae</taxon>
        <taxon>Shewanella</taxon>
    </lineage>
</organism>
<dbReference type="InterPro" id="IPR013656">
    <property type="entry name" value="PAS_4"/>
</dbReference>
<dbReference type="CDD" id="cd16922">
    <property type="entry name" value="HATPase_EvgS-ArcB-TorS-like"/>
    <property type="match status" value="1"/>
</dbReference>
<keyword evidence="9 15" id="KW-1133">Transmembrane helix</keyword>
<evidence type="ECO:0000256" key="11">
    <source>
        <dbReference type="ARBA" id="ARBA00023136"/>
    </source>
</evidence>
<dbReference type="InterPro" id="IPR001789">
    <property type="entry name" value="Sig_transdc_resp-reg_receiver"/>
</dbReference>
<dbReference type="Pfam" id="PF08448">
    <property type="entry name" value="PAS_4"/>
    <property type="match status" value="1"/>
</dbReference>
<keyword evidence="8" id="KW-0067">ATP-binding</keyword>
<dbReference type="PRINTS" id="PR00344">
    <property type="entry name" value="BCTRLSENSOR"/>
</dbReference>
<dbReference type="NCBIfam" id="TIGR00229">
    <property type="entry name" value="sensory_box"/>
    <property type="match status" value="3"/>
</dbReference>
<feature type="domain" description="PAS" evidence="18">
    <location>
        <begin position="344"/>
        <end position="415"/>
    </location>
</feature>
<dbReference type="PROSITE" id="PS50112">
    <property type="entry name" value="PAS"/>
    <property type="match status" value="2"/>
</dbReference>
<dbReference type="InterPro" id="IPR000700">
    <property type="entry name" value="PAS-assoc_C"/>
</dbReference>
<dbReference type="PANTHER" id="PTHR45339:SF1">
    <property type="entry name" value="HYBRID SIGNAL TRANSDUCTION HISTIDINE KINASE J"/>
    <property type="match status" value="1"/>
</dbReference>
<keyword evidence="5 13" id="KW-0597">Phosphoprotein</keyword>
<feature type="transmembrane region" description="Helical" evidence="15">
    <location>
        <begin position="313"/>
        <end position="333"/>
    </location>
</feature>